<dbReference type="GO" id="GO:1990904">
    <property type="term" value="C:ribonucleoprotein complex"/>
    <property type="evidence" value="ECO:0007669"/>
    <property type="project" value="UniProtKB-KW"/>
</dbReference>
<dbReference type="PROSITE" id="PS01108">
    <property type="entry name" value="RIBOSOMAL_L24"/>
    <property type="match status" value="1"/>
</dbReference>
<dbReference type="STRING" id="1458425.SRAA_0031"/>
<dbReference type="GO" id="GO:0005840">
    <property type="term" value="C:ribosome"/>
    <property type="evidence" value="ECO:0007669"/>
    <property type="project" value="UniProtKB-KW"/>
</dbReference>
<dbReference type="RefSeq" id="WP_045530161.1">
    <property type="nucleotide sequence ID" value="NZ_AP014568.1"/>
</dbReference>
<comment type="function">
    <text evidence="7 8">One of the proteins that surrounds the polypeptide exit tunnel on the outside of the subunit.</text>
</comment>
<dbReference type="InterPro" id="IPR005825">
    <property type="entry name" value="Ribosomal_uL24_CS"/>
</dbReference>
<dbReference type="Proteomes" id="UP000067461">
    <property type="component" value="Chromosome"/>
</dbReference>
<evidence type="ECO:0000256" key="2">
    <source>
        <dbReference type="ARBA" id="ARBA00022730"/>
    </source>
</evidence>
<dbReference type="InterPro" id="IPR014722">
    <property type="entry name" value="Rib_uL2_dom2"/>
</dbReference>
<keyword evidence="4 8" id="KW-0689">Ribosomal protein</keyword>
<evidence type="ECO:0000256" key="1">
    <source>
        <dbReference type="ARBA" id="ARBA00010618"/>
    </source>
</evidence>
<sequence>MNKIRKGDEVIVIAGRDKGKRGKVTQRADETRLLVEGVNIVKKHAKPNPMKGITGGIIAKTMSIHQSNVAIFNPSTGKADRVGIKVLEDGNKVRVFKSSGAEIKAA</sequence>
<organism evidence="11 12">
    <name type="scientific">Serpentinimonas raichei</name>
    <dbReference type="NCBI Taxonomy" id="1458425"/>
    <lineage>
        <taxon>Bacteria</taxon>
        <taxon>Pseudomonadati</taxon>
        <taxon>Pseudomonadota</taxon>
        <taxon>Betaproteobacteria</taxon>
        <taxon>Burkholderiales</taxon>
        <taxon>Comamonadaceae</taxon>
        <taxon>Serpentinimonas</taxon>
    </lineage>
</organism>
<comment type="function">
    <text evidence="8">One of two assembly initiator proteins, it binds directly to the 5'-end of the 23S rRNA, where it nucleates assembly of the 50S subunit.</text>
</comment>
<dbReference type="GO" id="GO:0003735">
    <property type="term" value="F:structural constituent of ribosome"/>
    <property type="evidence" value="ECO:0007669"/>
    <property type="project" value="InterPro"/>
</dbReference>
<dbReference type="InterPro" id="IPR041988">
    <property type="entry name" value="Ribosomal_uL24_KOW"/>
</dbReference>
<dbReference type="Pfam" id="PF17136">
    <property type="entry name" value="ribosomal_L24"/>
    <property type="match status" value="1"/>
</dbReference>
<gene>
    <name evidence="8 11" type="primary">rplX</name>
    <name evidence="11" type="ORF">SRAA_0031</name>
</gene>
<dbReference type="FunFam" id="2.30.30.30:FF:000004">
    <property type="entry name" value="50S ribosomal protein L24"/>
    <property type="match status" value="1"/>
</dbReference>
<dbReference type="InterPro" id="IPR008991">
    <property type="entry name" value="Translation_prot_SH3-like_sf"/>
</dbReference>
<dbReference type="InterPro" id="IPR005824">
    <property type="entry name" value="KOW"/>
</dbReference>
<evidence type="ECO:0000313" key="11">
    <source>
        <dbReference type="EMBL" id="BAO79885.1"/>
    </source>
</evidence>
<protein>
    <recommendedName>
        <fullName evidence="6 8">Large ribosomal subunit protein uL24</fullName>
    </recommendedName>
</protein>
<keyword evidence="2 8" id="KW-0699">rRNA-binding</keyword>
<keyword evidence="12" id="KW-1185">Reference proteome</keyword>
<evidence type="ECO:0000256" key="3">
    <source>
        <dbReference type="ARBA" id="ARBA00022884"/>
    </source>
</evidence>
<feature type="domain" description="KOW" evidence="10">
    <location>
        <begin position="3"/>
        <end position="30"/>
    </location>
</feature>
<dbReference type="InterPro" id="IPR003256">
    <property type="entry name" value="Ribosomal_uL24"/>
</dbReference>
<dbReference type="HOGENOM" id="CLU_093315_2_2_4"/>
<keyword evidence="5 8" id="KW-0687">Ribonucleoprotein</keyword>
<reference evidence="11 12" key="1">
    <citation type="journal article" date="2014" name="Nat. Commun.">
        <title>Physiological and genomic features of highly alkaliphilic hydrogen-utilizing Betaproteobacteria from a continental serpentinizing site.</title>
        <authorList>
            <person name="Suzuki S."/>
            <person name="Kuenen J.G."/>
            <person name="Schipper K."/>
            <person name="van der Velde S."/>
            <person name="Ishii S."/>
            <person name="Wu A."/>
            <person name="Sorokin D.Y."/>
            <person name="Tenney A."/>
            <person name="Meng X.Y."/>
            <person name="Morrill P.L."/>
            <person name="Kamagata Y."/>
            <person name="Muyzer G."/>
            <person name="Nealson K.H."/>
        </authorList>
    </citation>
    <scope>NUCLEOTIDE SEQUENCE [LARGE SCALE GENOMIC DNA]</scope>
    <source>
        <strain evidence="11 12">A1</strain>
    </source>
</reference>
<comment type="similarity">
    <text evidence="1 8 9">Belongs to the universal ribosomal protein uL24 family.</text>
</comment>
<keyword evidence="3 8" id="KW-0694">RNA-binding</keyword>
<dbReference type="OrthoDB" id="9807419at2"/>
<dbReference type="PANTHER" id="PTHR12903">
    <property type="entry name" value="MITOCHONDRIAL RIBOSOMAL PROTEIN L24"/>
    <property type="match status" value="1"/>
</dbReference>
<dbReference type="KEGG" id="cbaa:SRAA_0031"/>
<proteinExistence type="inferred from homology"/>
<dbReference type="HAMAP" id="MF_01326_B">
    <property type="entry name" value="Ribosomal_uL24_B"/>
    <property type="match status" value="1"/>
</dbReference>
<evidence type="ECO:0000259" key="10">
    <source>
        <dbReference type="SMART" id="SM00739"/>
    </source>
</evidence>
<dbReference type="NCBIfam" id="TIGR01079">
    <property type="entry name" value="rplX_bact"/>
    <property type="match status" value="1"/>
</dbReference>
<evidence type="ECO:0000256" key="8">
    <source>
        <dbReference type="HAMAP-Rule" id="MF_01326"/>
    </source>
</evidence>
<accession>A0A060NGZ7</accession>
<dbReference type="GO" id="GO:0019843">
    <property type="term" value="F:rRNA binding"/>
    <property type="evidence" value="ECO:0007669"/>
    <property type="project" value="UniProtKB-UniRule"/>
</dbReference>
<dbReference type="SUPFAM" id="SSF50104">
    <property type="entry name" value="Translation proteins SH3-like domain"/>
    <property type="match status" value="1"/>
</dbReference>
<dbReference type="SMART" id="SM00739">
    <property type="entry name" value="KOW"/>
    <property type="match status" value="1"/>
</dbReference>
<dbReference type="AlphaFoldDB" id="A0A060NGZ7"/>
<evidence type="ECO:0000256" key="6">
    <source>
        <dbReference type="ARBA" id="ARBA00035206"/>
    </source>
</evidence>
<dbReference type="EMBL" id="AP014568">
    <property type="protein sequence ID" value="BAO79885.1"/>
    <property type="molecule type" value="Genomic_DNA"/>
</dbReference>
<name>A0A060NGZ7_9BURK</name>
<evidence type="ECO:0000256" key="7">
    <source>
        <dbReference type="ARBA" id="ARBA00058688"/>
    </source>
</evidence>
<comment type="subunit">
    <text evidence="8">Part of the 50S ribosomal subunit.</text>
</comment>
<dbReference type="InterPro" id="IPR057264">
    <property type="entry name" value="Ribosomal_uL24_C"/>
</dbReference>
<evidence type="ECO:0000256" key="9">
    <source>
        <dbReference type="RuleBase" id="RU003477"/>
    </source>
</evidence>
<dbReference type="Gene3D" id="2.30.30.30">
    <property type="match status" value="1"/>
</dbReference>
<dbReference type="GO" id="GO:0006412">
    <property type="term" value="P:translation"/>
    <property type="evidence" value="ECO:0007669"/>
    <property type="project" value="UniProtKB-UniRule"/>
</dbReference>
<dbReference type="Pfam" id="PF00467">
    <property type="entry name" value="KOW"/>
    <property type="match status" value="1"/>
</dbReference>
<dbReference type="CDD" id="cd06089">
    <property type="entry name" value="KOW_RPL26"/>
    <property type="match status" value="1"/>
</dbReference>
<evidence type="ECO:0000256" key="5">
    <source>
        <dbReference type="ARBA" id="ARBA00023274"/>
    </source>
</evidence>
<evidence type="ECO:0000256" key="4">
    <source>
        <dbReference type="ARBA" id="ARBA00022980"/>
    </source>
</evidence>
<evidence type="ECO:0000313" key="12">
    <source>
        <dbReference type="Proteomes" id="UP000067461"/>
    </source>
</evidence>